<dbReference type="InterPro" id="IPR014881">
    <property type="entry name" value="NOB1_Zn-bd"/>
</dbReference>
<sequence length="390" mass="43404">MKRVEDVAVEHLIVDSGAFIKHAQLQDLGAHIYTSSRVISELKCSKSKQHLESLPYEIILKEPMPESVKIVSEYAKKTGDYPSLSVVDLIVLALVYEMFMENGGTISTATTSGSKTQSDERKENEADNENLIKDETAIAGFYIPKKPENTENEEETTEADKSSADFRTGKEDMAETTESDNETEESDNEDESGWLDLSNIDSALKSVGAVAVPAGKLKVGCITTDFAMQNVMLSMGLPLLSLDGYRIRKLKTYILRCRACYATTSVMEKRFCPRCGNDSLHRAPVTVNPDGTMEIHLNYQRLRSTRGLKFSLPAPKGGKHAIQPRLFEDQPMPQNRLARCHQDPLDDSPFVMHDITSRSAALGLRSMMNRTSRPNPNVGIRGKKRGGKRR</sequence>
<evidence type="ECO:0000256" key="4">
    <source>
        <dbReference type="ARBA" id="ARBA00022723"/>
    </source>
</evidence>
<dbReference type="Pfam" id="PF08772">
    <property type="entry name" value="Zn_ribbon_NOB1"/>
    <property type="match status" value="1"/>
</dbReference>
<dbReference type="InterPro" id="IPR033411">
    <property type="entry name" value="Ribonuclease_PIN"/>
</dbReference>
<evidence type="ECO:0000256" key="10">
    <source>
        <dbReference type="SAM" id="MobiDB-lite"/>
    </source>
</evidence>
<accession>A0ABD6EDA9</accession>
<feature type="region of interest" description="Disordered" evidence="10">
    <location>
        <begin position="105"/>
        <end position="130"/>
    </location>
</feature>
<protein>
    <recommendedName>
        <fullName evidence="8">RNA-binding protein NOB1</fullName>
    </recommendedName>
</protein>
<keyword evidence="14" id="KW-1185">Reference proteome</keyword>
<dbReference type="GO" id="GO:0031981">
    <property type="term" value="C:nuclear lumen"/>
    <property type="evidence" value="ECO:0007669"/>
    <property type="project" value="UniProtKB-ARBA"/>
</dbReference>
<comment type="subcellular location">
    <subcellularLocation>
        <location evidence="1 8">Nucleus</location>
    </subcellularLocation>
</comment>
<gene>
    <name evidence="13" type="ORF">AB6A40_002843</name>
</gene>
<feature type="binding site" evidence="9">
    <location>
        <position position="275"/>
    </location>
    <ligand>
        <name>Zn(2+)</name>
        <dbReference type="ChEBI" id="CHEBI:29105"/>
    </ligand>
</feature>
<evidence type="ECO:0000259" key="11">
    <source>
        <dbReference type="Pfam" id="PF08772"/>
    </source>
</evidence>
<dbReference type="GO" id="GO:0046872">
    <property type="term" value="F:metal ion binding"/>
    <property type="evidence" value="ECO:0007669"/>
    <property type="project" value="UniProtKB-UniRule"/>
</dbReference>
<dbReference type="Pfam" id="PF17146">
    <property type="entry name" value="PIN_6"/>
    <property type="match status" value="1"/>
</dbReference>
<proteinExistence type="inferred from homology"/>
<dbReference type="GO" id="GO:0006364">
    <property type="term" value="P:rRNA processing"/>
    <property type="evidence" value="ECO:0007669"/>
    <property type="project" value="UniProtKB-ARBA"/>
</dbReference>
<dbReference type="GO" id="GO:0016787">
    <property type="term" value="F:hydrolase activity"/>
    <property type="evidence" value="ECO:0007669"/>
    <property type="project" value="UniProtKB-KW"/>
</dbReference>
<evidence type="ECO:0000256" key="5">
    <source>
        <dbReference type="ARBA" id="ARBA00022801"/>
    </source>
</evidence>
<feature type="region of interest" description="Disordered" evidence="10">
    <location>
        <begin position="142"/>
        <end position="194"/>
    </location>
</feature>
<dbReference type="EMBL" id="JBGFUD010001336">
    <property type="protein sequence ID" value="MFH4976134.1"/>
    <property type="molecule type" value="Genomic_DNA"/>
</dbReference>
<feature type="compositionally biased region" description="Basic and acidic residues" evidence="10">
    <location>
        <begin position="158"/>
        <end position="173"/>
    </location>
</feature>
<feature type="compositionally biased region" description="Basic residues" evidence="10">
    <location>
        <begin position="381"/>
        <end position="390"/>
    </location>
</feature>
<dbReference type="AlphaFoldDB" id="A0ABD6EDA9"/>
<dbReference type="InterPro" id="IPR036283">
    <property type="entry name" value="NOB1_Zf-like_sf"/>
</dbReference>
<evidence type="ECO:0000313" key="13">
    <source>
        <dbReference type="EMBL" id="MFH4976134.1"/>
    </source>
</evidence>
<dbReference type="Proteomes" id="UP001608902">
    <property type="component" value="Unassembled WGS sequence"/>
</dbReference>
<reference evidence="13 14" key="1">
    <citation type="submission" date="2024-08" db="EMBL/GenBank/DDBJ databases">
        <title>Gnathostoma spinigerum genome.</title>
        <authorList>
            <person name="Gonzalez-Bertolin B."/>
            <person name="Monzon S."/>
            <person name="Zaballos A."/>
            <person name="Jimenez P."/>
            <person name="Dekumyoy P."/>
            <person name="Varona S."/>
            <person name="Cuesta I."/>
            <person name="Sumanam S."/>
            <person name="Adisakwattana P."/>
            <person name="Gasser R.B."/>
            <person name="Hernandez-Gonzalez A."/>
            <person name="Young N.D."/>
            <person name="Perteguer M.J."/>
        </authorList>
    </citation>
    <scope>NUCLEOTIDE SEQUENCE [LARGE SCALE GENOMIC DNA]</scope>
    <source>
        <strain evidence="13">AL3</strain>
        <tissue evidence="13">Liver</tissue>
    </source>
</reference>
<evidence type="ECO:0000256" key="2">
    <source>
        <dbReference type="ARBA" id="ARBA00005858"/>
    </source>
</evidence>
<dbReference type="SUPFAM" id="SSF144206">
    <property type="entry name" value="NOB1 zinc finger-like"/>
    <property type="match status" value="1"/>
</dbReference>
<feature type="binding site" evidence="9">
    <location>
        <position position="260"/>
    </location>
    <ligand>
        <name>Zn(2+)</name>
        <dbReference type="ChEBI" id="CHEBI:29105"/>
    </ligand>
</feature>
<feature type="domain" description="Nin one binding (NOB1) Zn-ribbon-like" evidence="11">
    <location>
        <begin position="247"/>
        <end position="318"/>
    </location>
</feature>
<dbReference type="InterPro" id="IPR039907">
    <property type="entry name" value="NOB1"/>
</dbReference>
<keyword evidence="3" id="KW-0540">Nuclease</keyword>
<dbReference type="PANTHER" id="PTHR12814:SF2">
    <property type="entry name" value="RNA-BINDING PROTEIN NOB1"/>
    <property type="match status" value="1"/>
</dbReference>
<comment type="caution">
    <text evidence="13">The sequence shown here is derived from an EMBL/GenBank/DDBJ whole genome shotgun (WGS) entry which is preliminary data.</text>
</comment>
<dbReference type="FunFam" id="3.40.50.1010:FF:000020">
    <property type="entry name" value="20S-pre-rRNA D-site endonuclease NOB1"/>
    <property type="match status" value="1"/>
</dbReference>
<dbReference type="Gene3D" id="3.40.50.1010">
    <property type="entry name" value="5'-nuclease"/>
    <property type="match status" value="1"/>
</dbReference>
<dbReference type="PIRSF" id="PIRSF037125">
    <property type="entry name" value="D-site_20S_pre-rRNA_nuclease"/>
    <property type="match status" value="1"/>
</dbReference>
<dbReference type="Gene3D" id="6.20.210.10">
    <property type="entry name" value="Nin one binding (NOB1), Zn-ribbon-like"/>
    <property type="match status" value="1"/>
</dbReference>
<keyword evidence="6 8" id="KW-0862">Zinc</keyword>
<feature type="binding site" evidence="9">
    <location>
        <position position="257"/>
    </location>
    <ligand>
        <name>Zn(2+)</name>
        <dbReference type="ChEBI" id="CHEBI:29105"/>
    </ligand>
</feature>
<evidence type="ECO:0000256" key="9">
    <source>
        <dbReference type="PIRSR" id="PIRSR037125-1"/>
    </source>
</evidence>
<feature type="binding site" evidence="9">
    <location>
        <position position="272"/>
    </location>
    <ligand>
        <name>Zn(2+)</name>
        <dbReference type="ChEBI" id="CHEBI:29105"/>
    </ligand>
</feature>
<dbReference type="InterPro" id="IPR017117">
    <property type="entry name" value="Nob1_euk"/>
</dbReference>
<feature type="domain" description="Ribonuclease PIN" evidence="12">
    <location>
        <begin position="12"/>
        <end position="98"/>
    </location>
</feature>
<evidence type="ECO:0000313" key="14">
    <source>
        <dbReference type="Proteomes" id="UP001608902"/>
    </source>
</evidence>
<name>A0ABD6EDA9_9BILA</name>
<dbReference type="CDD" id="cd09876">
    <property type="entry name" value="PIN_Nob1-like"/>
    <property type="match status" value="1"/>
</dbReference>
<feature type="compositionally biased region" description="Acidic residues" evidence="10">
    <location>
        <begin position="174"/>
        <end position="193"/>
    </location>
</feature>
<feature type="region of interest" description="Disordered" evidence="10">
    <location>
        <begin position="366"/>
        <end position="390"/>
    </location>
</feature>
<dbReference type="PANTHER" id="PTHR12814">
    <property type="entry name" value="RNA-BINDING PROTEIN NOB1"/>
    <property type="match status" value="1"/>
</dbReference>
<evidence type="ECO:0000256" key="1">
    <source>
        <dbReference type="ARBA" id="ARBA00004123"/>
    </source>
</evidence>
<keyword evidence="4 8" id="KW-0479">Metal-binding</keyword>
<comment type="similarity">
    <text evidence="2 8">Belongs to the NOB1 family.</text>
</comment>
<feature type="compositionally biased region" description="Basic and acidic residues" evidence="10">
    <location>
        <begin position="117"/>
        <end position="130"/>
    </location>
</feature>
<evidence type="ECO:0000256" key="6">
    <source>
        <dbReference type="ARBA" id="ARBA00022833"/>
    </source>
</evidence>
<evidence type="ECO:0000256" key="7">
    <source>
        <dbReference type="ARBA" id="ARBA00023242"/>
    </source>
</evidence>
<feature type="compositionally biased region" description="Low complexity" evidence="10">
    <location>
        <begin position="105"/>
        <end position="116"/>
    </location>
</feature>
<comment type="function">
    <text evidence="8">May play a role in mRNA degradation.</text>
</comment>
<evidence type="ECO:0000259" key="12">
    <source>
        <dbReference type="Pfam" id="PF17146"/>
    </source>
</evidence>
<keyword evidence="5" id="KW-0378">Hydrolase</keyword>
<evidence type="ECO:0000256" key="3">
    <source>
        <dbReference type="ARBA" id="ARBA00022722"/>
    </source>
</evidence>
<keyword evidence="7 8" id="KW-0539">Nucleus</keyword>
<organism evidence="13 14">
    <name type="scientific">Gnathostoma spinigerum</name>
    <dbReference type="NCBI Taxonomy" id="75299"/>
    <lineage>
        <taxon>Eukaryota</taxon>
        <taxon>Metazoa</taxon>
        <taxon>Ecdysozoa</taxon>
        <taxon>Nematoda</taxon>
        <taxon>Chromadorea</taxon>
        <taxon>Rhabditida</taxon>
        <taxon>Spirurina</taxon>
        <taxon>Gnathostomatomorpha</taxon>
        <taxon>Gnathostomatoidea</taxon>
        <taxon>Gnathostomatidae</taxon>
        <taxon>Gnathostoma</taxon>
    </lineage>
</organism>
<dbReference type="GO" id="GO:0005737">
    <property type="term" value="C:cytoplasm"/>
    <property type="evidence" value="ECO:0007669"/>
    <property type="project" value="UniProtKB-ARBA"/>
</dbReference>
<dbReference type="GO" id="GO:0004521">
    <property type="term" value="F:RNA endonuclease activity"/>
    <property type="evidence" value="ECO:0007669"/>
    <property type="project" value="UniProtKB-UniRule"/>
</dbReference>
<evidence type="ECO:0000256" key="8">
    <source>
        <dbReference type="PIRNR" id="PIRNR037125"/>
    </source>
</evidence>